<accession>A0A8J3BNA0</accession>
<evidence type="ECO:0000313" key="11">
    <source>
        <dbReference type="EMBL" id="GGK15933.1"/>
    </source>
</evidence>
<dbReference type="Gene3D" id="3.40.50.300">
    <property type="entry name" value="P-loop containing nucleotide triphosphate hydrolases"/>
    <property type="match status" value="1"/>
</dbReference>
<dbReference type="InterPro" id="IPR011527">
    <property type="entry name" value="ABC1_TM_dom"/>
</dbReference>
<feature type="compositionally biased region" description="Pro residues" evidence="7">
    <location>
        <begin position="311"/>
        <end position="340"/>
    </location>
</feature>
<dbReference type="Gene3D" id="1.20.1560.10">
    <property type="entry name" value="ABC transporter type 1, transmembrane domain"/>
    <property type="match status" value="1"/>
</dbReference>
<comment type="subcellular location">
    <subcellularLocation>
        <location evidence="1">Cell membrane</location>
        <topology evidence="1">Multi-pass membrane protein</topology>
    </subcellularLocation>
</comment>
<evidence type="ECO:0000259" key="10">
    <source>
        <dbReference type="PROSITE" id="PS50929"/>
    </source>
</evidence>
<dbReference type="InterPro" id="IPR003593">
    <property type="entry name" value="AAA+_ATPase"/>
</dbReference>
<dbReference type="Pfam" id="PF00005">
    <property type="entry name" value="ABC_tran"/>
    <property type="match status" value="1"/>
</dbReference>
<dbReference type="SUPFAM" id="SSF90123">
    <property type="entry name" value="ABC transporter transmembrane region"/>
    <property type="match status" value="1"/>
</dbReference>
<dbReference type="PROSITE" id="PS50929">
    <property type="entry name" value="ABC_TM1F"/>
    <property type="match status" value="1"/>
</dbReference>
<keyword evidence="3" id="KW-0547">Nucleotide-binding</keyword>
<dbReference type="GO" id="GO:0005886">
    <property type="term" value="C:plasma membrane"/>
    <property type="evidence" value="ECO:0007669"/>
    <property type="project" value="UniProtKB-SubCell"/>
</dbReference>
<dbReference type="CDD" id="cd03228">
    <property type="entry name" value="ABCC_MRP_Like"/>
    <property type="match status" value="1"/>
</dbReference>
<evidence type="ECO:0000259" key="9">
    <source>
        <dbReference type="PROSITE" id="PS50893"/>
    </source>
</evidence>
<feature type="transmembrane region" description="Helical" evidence="8">
    <location>
        <begin position="154"/>
        <end position="173"/>
    </location>
</feature>
<keyword evidence="12" id="KW-1185">Reference proteome</keyword>
<keyword evidence="4 11" id="KW-0067">ATP-binding</keyword>
<dbReference type="EMBL" id="BMQC01000001">
    <property type="protein sequence ID" value="GGK15933.1"/>
    <property type="molecule type" value="Genomic_DNA"/>
</dbReference>
<evidence type="ECO:0000256" key="3">
    <source>
        <dbReference type="ARBA" id="ARBA00022741"/>
    </source>
</evidence>
<dbReference type="GO" id="GO:0140359">
    <property type="term" value="F:ABC-type transporter activity"/>
    <property type="evidence" value="ECO:0007669"/>
    <property type="project" value="InterPro"/>
</dbReference>
<comment type="caution">
    <text evidence="11">The sequence shown here is derived from an EMBL/GenBank/DDBJ whole genome shotgun (WGS) entry which is preliminary data.</text>
</comment>
<evidence type="ECO:0000256" key="7">
    <source>
        <dbReference type="SAM" id="MobiDB-lite"/>
    </source>
</evidence>
<feature type="transmembrane region" description="Helical" evidence="8">
    <location>
        <begin position="20"/>
        <end position="39"/>
    </location>
</feature>
<feature type="transmembrane region" description="Helical" evidence="8">
    <location>
        <begin position="51"/>
        <end position="69"/>
    </location>
</feature>
<dbReference type="InterPro" id="IPR036640">
    <property type="entry name" value="ABC1_TM_sf"/>
</dbReference>
<feature type="region of interest" description="Disordered" evidence="7">
    <location>
        <begin position="311"/>
        <end position="364"/>
    </location>
</feature>
<dbReference type="AlphaFoldDB" id="A0A8J3BNA0"/>
<protein>
    <submittedName>
        <fullName evidence="11">ABC transporter ATP-binding protein</fullName>
    </submittedName>
</protein>
<dbReference type="PROSITE" id="PS50893">
    <property type="entry name" value="ABC_TRANSPORTER_2"/>
    <property type="match status" value="1"/>
</dbReference>
<evidence type="ECO:0000256" key="8">
    <source>
        <dbReference type="SAM" id="Phobius"/>
    </source>
</evidence>
<gene>
    <name evidence="11" type="ORF">GCM10010124_05690</name>
</gene>
<evidence type="ECO:0000256" key="1">
    <source>
        <dbReference type="ARBA" id="ARBA00004651"/>
    </source>
</evidence>
<feature type="compositionally biased region" description="Low complexity" evidence="7">
    <location>
        <begin position="341"/>
        <end position="360"/>
    </location>
</feature>
<dbReference type="RefSeq" id="WP_229789281.1">
    <property type="nucleotide sequence ID" value="NZ_BMQC01000001.1"/>
</dbReference>
<dbReference type="Proteomes" id="UP000662200">
    <property type="component" value="Unassembled WGS sequence"/>
</dbReference>
<dbReference type="GO" id="GO:0034040">
    <property type="term" value="F:ATPase-coupled lipid transmembrane transporter activity"/>
    <property type="evidence" value="ECO:0007669"/>
    <property type="project" value="TreeGrafter"/>
</dbReference>
<evidence type="ECO:0000256" key="4">
    <source>
        <dbReference type="ARBA" id="ARBA00022840"/>
    </source>
</evidence>
<reference evidence="11" key="1">
    <citation type="journal article" date="2014" name="Int. J. Syst. Evol. Microbiol.">
        <title>Complete genome sequence of Corynebacterium casei LMG S-19264T (=DSM 44701T), isolated from a smear-ripened cheese.</title>
        <authorList>
            <consortium name="US DOE Joint Genome Institute (JGI-PGF)"/>
            <person name="Walter F."/>
            <person name="Albersmeier A."/>
            <person name="Kalinowski J."/>
            <person name="Ruckert C."/>
        </authorList>
    </citation>
    <scope>NUCLEOTIDE SEQUENCE</scope>
    <source>
        <strain evidence="11">JCM 3091</strain>
    </source>
</reference>
<dbReference type="PANTHER" id="PTHR24221:SF654">
    <property type="entry name" value="ATP-BINDING CASSETTE SUB-FAMILY B MEMBER 6"/>
    <property type="match status" value="1"/>
</dbReference>
<reference evidence="11" key="2">
    <citation type="submission" date="2020-09" db="EMBL/GenBank/DDBJ databases">
        <authorList>
            <person name="Sun Q."/>
            <person name="Ohkuma M."/>
        </authorList>
    </citation>
    <scope>NUCLEOTIDE SEQUENCE</scope>
    <source>
        <strain evidence="11">JCM 3091</strain>
    </source>
</reference>
<keyword evidence="5 8" id="KW-1133">Transmembrane helix</keyword>
<sequence length="606" mass="61077">MKRELRFGVGRLDRRALRGLAGWSLPEMLPAAVSGAAVARSLDDGFLRGRPLVGLTWLAVLLLAAAVGARGARQVYHRLGDLVEPFRDDLVGRVVDGALARAVRGDRDDGAVARLTHQVEIARDTYGGLIMVVRGFVVSVVGAAVGLFALSPAAAALVLPPFLVGLALFAGTLPMAAARQRAYVAADEALAARAGAVLDGARDVAAHGARPFAADLVAEPAAAQAAAERALARVAALRTGCQAVGGWGPLVALLAASPRLAADGLSAGALLGGLTYVVAALQPALAQLVSGVGGAGLRYVVTVGRLLDAGAPPPGAPPPGPPRPGSPPPGLPPPGVPSVPRPAGGARGRAAATRATRLPPAADPSHLTVDGLTFAYGPGAAPVLRDLHLTVARGDHLVVVGPSGIGKSTLAGLVCGLLRPVVGTVRLGGLPVGSLHPADLAARRVLIPQEAYVFAGSLGANLTYLRPAATADEVAAAAAAVGALPLLERLGGLRATVTPAALSLGERQLVALTRAYLSPAGLAVLDEATSHLDAAAERRAEEAFAARPGAVVVVAHRVSSALRAGRVLVLDGVTAVVGTPAEVAARSPLYRDLLGRWREEPAVSAP</sequence>
<evidence type="ECO:0000256" key="5">
    <source>
        <dbReference type="ARBA" id="ARBA00022989"/>
    </source>
</evidence>
<keyword evidence="6 8" id="KW-0472">Membrane</keyword>
<proteinExistence type="predicted"/>
<dbReference type="SUPFAM" id="SSF52540">
    <property type="entry name" value="P-loop containing nucleoside triphosphate hydrolases"/>
    <property type="match status" value="1"/>
</dbReference>
<organism evidence="11 12">
    <name type="scientific">Pilimelia terevasa</name>
    <dbReference type="NCBI Taxonomy" id="53372"/>
    <lineage>
        <taxon>Bacteria</taxon>
        <taxon>Bacillati</taxon>
        <taxon>Actinomycetota</taxon>
        <taxon>Actinomycetes</taxon>
        <taxon>Micromonosporales</taxon>
        <taxon>Micromonosporaceae</taxon>
        <taxon>Pilimelia</taxon>
    </lineage>
</organism>
<keyword evidence="2 8" id="KW-0812">Transmembrane</keyword>
<dbReference type="InterPro" id="IPR003439">
    <property type="entry name" value="ABC_transporter-like_ATP-bd"/>
</dbReference>
<evidence type="ECO:0000256" key="6">
    <source>
        <dbReference type="ARBA" id="ARBA00023136"/>
    </source>
</evidence>
<dbReference type="SMART" id="SM00382">
    <property type="entry name" value="AAA"/>
    <property type="match status" value="1"/>
</dbReference>
<dbReference type="GO" id="GO:0005524">
    <property type="term" value="F:ATP binding"/>
    <property type="evidence" value="ECO:0007669"/>
    <property type="project" value="UniProtKB-KW"/>
</dbReference>
<evidence type="ECO:0000313" key="12">
    <source>
        <dbReference type="Proteomes" id="UP000662200"/>
    </source>
</evidence>
<feature type="transmembrane region" description="Helical" evidence="8">
    <location>
        <begin position="126"/>
        <end position="148"/>
    </location>
</feature>
<dbReference type="PANTHER" id="PTHR24221">
    <property type="entry name" value="ATP-BINDING CASSETTE SUB-FAMILY B"/>
    <property type="match status" value="1"/>
</dbReference>
<feature type="domain" description="ABC transporter" evidence="9">
    <location>
        <begin position="367"/>
        <end position="596"/>
    </location>
</feature>
<dbReference type="InterPro" id="IPR039421">
    <property type="entry name" value="Type_1_exporter"/>
</dbReference>
<name>A0A8J3BNA0_9ACTN</name>
<dbReference type="InterPro" id="IPR027417">
    <property type="entry name" value="P-loop_NTPase"/>
</dbReference>
<evidence type="ECO:0000256" key="2">
    <source>
        <dbReference type="ARBA" id="ARBA00022692"/>
    </source>
</evidence>
<feature type="domain" description="ABC transmembrane type-1" evidence="10">
    <location>
        <begin position="112"/>
        <end position="283"/>
    </location>
</feature>
<dbReference type="GO" id="GO:0016887">
    <property type="term" value="F:ATP hydrolysis activity"/>
    <property type="evidence" value="ECO:0007669"/>
    <property type="project" value="InterPro"/>
</dbReference>